<keyword evidence="2" id="KW-1185">Reference proteome</keyword>
<gene>
    <name evidence="1" type="ORF">SAMN06265377_1777</name>
</gene>
<evidence type="ECO:0000313" key="1">
    <source>
        <dbReference type="EMBL" id="SNY99961.1"/>
    </source>
</evidence>
<sequence length="121" mass="13915">MKIRIKGNSVRYRLTRSEVETFCNTGHFAETTEFNGRTFTYAVKVSDTKAHMDAEFVDDTITLIVPATTCKGWYENEVVGFEHTLTLNNGNELFLLVEKDFICMDRTTEDQSDNYPNPRAM</sequence>
<dbReference type="AlphaFoldDB" id="A0A285MWV1"/>
<protein>
    <submittedName>
        <fullName evidence="1">Uncharacterized protein</fullName>
    </submittedName>
</protein>
<dbReference type="RefSeq" id="WP_097045411.1">
    <property type="nucleotide sequence ID" value="NZ_OBEH01000002.1"/>
</dbReference>
<accession>A0A285MWV1</accession>
<proteinExistence type="predicted"/>
<dbReference type="OrthoDB" id="7060517at2"/>
<dbReference type="Pfam" id="PF22668">
    <property type="entry name" value="DUF7009"/>
    <property type="match status" value="1"/>
</dbReference>
<reference evidence="2" key="1">
    <citation type="submission" date="2017-09" db="EMBL/GenBank/DDBJ databases">
        <authorList>
            <person name="Varghese N."/>
            <person name="Submissions S."/>
        </authorList>
    </citation>
    <scope>NUCLEOTIDE SEQUENCE [LARGE SCALE GENOMIC DNA]</scope>
    <source>
        <strain evidence="2">DSM 25885</strain>
    </source>
</reference>
<evidence type="ECO:0000313" key="2">
    <source>
        <dbReference type="Proteomes" id="UP000219048"/>
    </source>
</evidence>
<dbReference type="InterPro" id="IPR053825">
    <property type="entry name" value="DUF7009"/>
</dbReference>
<dbReference type="EMBL" id="OBEH01000002">
    <property type="protein sequence ID" value="SNY99961.1"/>
    <property type="molecule type" value="Genomic_DNA"/>
</dbReference>
<organism evidence="1 2">
    <name type="scientific">Flagellimonas pacifica</name>
    <dbReference type="NCBI Taxonomy" id="1247520"/>
    <lineage>
        <taxon>Bacteria</taxon>
        <taxon>Pseudomonadati</taxon>
        <taxon>Bacteroidota</taxon>
        <taxon>Flavobacteriia</taxon>
        <taxon>Flavobacteriales</taxon>
        <taxon>Flavobacteriaceae</taxon>
        <taxon>Flagellimonas</taxon>
    </lineage>
</organism>
<name>A0A285MWV1_9FLAO</name>
<dbReference type="Proteomes" id="UP000219048">
    <property type="component" value="Unassembled WGS sequence"/>
</dbReference>